<reference evidence="1" key="1">
    <citation type="journal article" date="2014" name="Genome Announc.">
        <title>De novo whole-genome sequence and genome annotation of Lichtheimia ramosa.</title>
        <authorList>
            <person name="Linde J."/>
            <person name="Schwartze V."/>
            <person name="Binder U."/>
            <person name="Lass-Florl C."/>
            <person name="Voigt K."/>
            <person name="Horn F."/>
        </authorList>
    </citation>
    <scope>NUCLEOTIDE SEQUENCE</scope>
    <source>
        <strain evidence="1">JMRC FSU:6197</strain>
    </source>
</reference>
<dbReference type="AlphaFoldDB" id="A0A077X352"/>
<accession>A0A077X352</accession>
<organism evidence="1">
    <name type="scientific">Lichtheimia ramosa</name>
    <dbReference type="NCBI Taxonomy" id="688394"/>
    <lineage>
        <taxon>Eukaryota</taxon>
        <taxon>Fungi</taxon>
        <taxon>Fungi incertae sedis</taxon>
        <taxon>Mucoromycota</taxon>
        <taxon>Mucoromycotina</taxon>
        <taxon>Mucoromycetes</taxon>
        <taxon>Mucorales</taxon>
        <taxon>Lichtheimiaceae</taxon>
        <taxon>Lichtheimia</taxon>
    </lineage>
</organism>
<dbReference type="EMBL" id="LK023385">
    <property type="protein sequence ID" value="CDS13899.1"/>
    <property type="molecule type" value="Genomic_DNA"/>
</dbReference>
<gene>
    <name evidence="1" type="ORF">LRAMOSA06072</name>
</gene>
<name>A0A077X352_9FUNG</name>
<evidence type="ECO:0000313" key="1">
    <source>
        <dbReference type="EMBL" id="CDS13899.1"/>
    </source>
</evidence>
<proteinExistence type="predicted"/>
<sequence length="55" mass="6595">MLIPMAKTRFRQKYDKVSSEHKWILRTNADDGKVYVEDLMYELGDAYDYEHTVHS</sequence>
<protein>
    <submittedName>
        <fullName evidence="1">Uncharacterized protein</fullName>
    </submittedName>
</protein>